<dbReference type="FunFam" id="3.30.160.100:FF:000001">
    <property type="entry name" value="Ribosome hibernation promoting factor"/>
    <property type="match status" value="1"/>
</dbReference>
<comment type="subunit">
    <text evidence="3">Associates exclusively with 100S ribosomes, which are dimers of 70S ribosomes.</text>
</comment>
<name>A0A1Z4MRH4_9CYAN</name>
<dbReference type="AlphaFoldDB" id="A0A1Z4MRH4"/>
<accession>A0A1Z4MRH4</accession>
<evidence type="ECO:0000256" key="5">
    <source>
        <dbReference type="HAMAP-Rule" id="MF_00839"/>
    </source>
</evidence>
<keyword evidence="5" id="KW-0963">Cytoplasm</keyword>
<dbReference type="RefSeq" id="WP_096573341.1">
    <property type="nucleotide sequence ID" value="NZ_CAWNJS010000001.1"/>
</dbReference>
<reference evidence="7 8" key="1">
    <citation type="submission" date="2017-06" db="EMBL/GenBank/DDBJ databases">
        <title>Genome sequencing of cyanobaciteial culture collection at National Institute for Environmental Studies (NIES).</title>
        <authorList>
            <person name="Hirose Y."/>
            <person name="Shimura Y."/>
            <person name="Fujisawa T."/>
            <person name="Nakamura Y."/>
            <person name="Kawachi M."/>
        </authorList>
    </citation>
    <scope>NUCLEOTIDE SEQUENCE [LARGE SCALE GENOMIC DNA]</scope>
    <source>
        <strain evidence="7 8">NIES-37</strain>
    </source>
</reference>
<evidence type="ECO:0000259" key="6">
    <source>
        <dbReference type="Pfam" id="PF16321"/>
    </source>
</evidence>
<feature type="domain" description="Sigma 54 modulation/S30EA ribosomal protein C-terminal" evidence="6">
    <location>
        <begin position="130"/>
        <end position="184"/>
    </location>
</feature>
<dbReference type="CDD" id="cd00552">
    <property type="entry name" value="RaiA"/>
    <property type="match status" value="1"/>
</dbReference>
<dbReference type="EMBL" id="AP018248">
    <property type="protein sequence ID" value="BAY96087.1"/>
    <property type="molecule type" value="Genomic_DNA"/>
</dbReference>
<keyword evidence="1 5" id="KW-0810">Translation regulation</keyword>
<comment type="similarity">
    <text evidence="5">Belongs to the HPF/YfiA ribosome-associated protein family. Long HPF subfamily.</text>
</comment>
<dbReference type="Pfam" id="PF02482">
    <property type="entry name" value="Ribosomal_S30AE"/>
    <property type="match status" value="1"/>
</dbReference>
<dbReference type="GO" id="GO:0045900">
    <property type="term" value="P:negative regulation of translational elongation"/>
    <property type="evidence" value="ECO:0007669"/>
    <property type="project" value="TreeGrafter"/>
</dbReference>
<dbReference type="Gene3D" id="3.30.160.100">
    <property type="entry name" value="Ribosome hibernation promotion factor-like"/>
    <property type="match status" value="1"/>
</dbReference>
<dbReference type="NCBIfam" id="TIGR00741">
    <property type="entry name" value="yfiA"/>
    <property type="match status" value="1"/>
</dbReference>
<dbReference type="InterPro" id="IPR032528">
    <property type="entry name" value="Ribosom_S30AE_C"/>
</dbReference>
<dbReference type="SUPFAM" id="SSF69754">
    <property type="entry name" value="Ribosome binding protein Y (YfiA homologue)"/>
    <property type="match status" value="1"/>
</dbReference>
<evidence type="ECO:0000256" key="2">
    <source>
        <dbReference type="ARBA" id="ARBA00038434"/>
    </source>
</evidence>
<comment type="subunit">
    <text evidence="5">Interacts with 100S ribosomes.</text>
</comment>
<comment type="subcellular location">
    <subcellularLocation>
        <location evidence="5">Cytoplasm</location>
    </subcellularLocation>
</comment>
<dbReference type="InterPro" id="IPR003489">
    <property type="entry name" value="RHF/RaiA"/>
</dbReference>
<comment type="similarity">
    <text evidence="2">Belongs to the HPF/YfiA ribosome-associated protein family. Short HPF subfamily.</text>
</comment>
<proteinExistence type="inferred from homology"/>
<evidence type="ECO:0000313" key="7">
    <source>
        <dbReference type="EMBL" id="BAY96087.1"/>
    </source>
</evidence>
<evidence type="ECO:0000256" key="3">
    <source>
        <dbReference type="ARBA" id="ARBA00038695"/>
    </source>
</evidence>
<sequence>MKLVIHGKNIEITDAIRDYVHQKIEKAVSHFQNITNEVDVHLSVARNPRINPRQAAEVTIYANGNVIRAEESSENLYASIDLVADKIARQLRKYKERRHDKKTQSQPTNEVVVPQPVVADLIGDRTPELPNEIVRTKYFSMPPMTVTEALEQLQLVGHDFYMFLNSETGEINVIYERNHGGYGVIQPRHNNGHTNGHSNGKNGKTANANFVISEKPFLAK</sequence>
<organism evidence="7 8">
    <name type="scientific">Tolypothrix tenuis PCC 7101</name>
    <dbReference type="NCBI Taxonomy" id="231146"/>
    <lineage>
        <taxon>Bacteria</taxon>
        <taxon>Bacillati</taxon>
        <taxon>Cyanobacteriota</taxon>
        <taxon>Cyanophyceae</taxon>
        <taxon>Nostocales</taxon>
        <taxon>Tolypothrichaceae</taxon>
        <taxon>Tolypothrix</taxon>
    </lineage>
</organism>
<dbReference type="InterPro" id="IPR050574">
    <property type="entry name" value="HPF/YfiA_ribosome-assoc"/>
</dbReference>
<dbReference type="FunFam" id="3.30.505.50:FF:000003">
    <property type="entry name" value="ribosome-binding factor PSRP1, chloroplastic"/>
    <property type="match status" value="1"/>
</dbReference>
<dbReference type="KEGG" id="ttq:NIES37_00130"/>
<comment type="function">
    <text evidence="5">Required for dimerization of active 70S ribosomes into 100S ribosomes in stationary phase; 100S ribosomes are translationally inactive and sometimes present during exponential growth.</text>
</comment>
<dbReference type="Gene3D" id="3.30.505.50">
    <property type="entry name" value="Sigma 54 modulation/S30EA ribosomal protein, C-terminal domain"/>
    <property type="match status" value="1"/>
</dbReference>
<dbReference type="Proteomes" id="UP000218785">
    <property type="component" value="Chromosome"/>
</dbReference>
<keyword evidence="8" id="KW-1185">Reference proteome</keyword>
<dbReference type="PANTHER" id="PTHR33231:SF1">
    <property type="entry name" value="30S RIBOSOMAL PROTEIN"/>
    <property type="match status" value="1"/>
</dbReference>
<dbReference type="PANTHER" id="PTHR33231">
    <property type="entry name" value="30S RIBOSOMAL PROTEIN"/>
    <property type="match status" value="1"/>
</dbReference>
<dbReference type="Pfam" id="PF16321">
    <property type="entry name" value="Ribosom_S30AE_C"/>
    <property type="match status" value="1"/>
</dbReference>
<dbReference type="GO" id="GO:0043024">
    <property type="term" value="F:ribosomal small subunit binding"/>
    <property type="evidence" value="ECO:0007669"/>
    <property type="project" value="TreeGrafter"/>
</dbReference>
<evidence type="ECO:0000256" key="1">
    <source>
        <dbReference type="ARBA" id="ARBA00022845"/>
    </source>
</evidence>
<dbReference type="InterPro" id="IPR038416">
    <property type="entry name" value="Ribosom_S30AE_C_sf"/>
</dbReference>
<dbReference type="InterPro" id="IPR034694">
    <property type="entry name" value="HPF_long/plastid"/>
</dbReference>
<dbReference type="HAMAP" id="MF_00839">
    <property type="entry name" value="HPF"/>
    <property type="match status" value="1"/>
</dbReference>
<gene>
    <name evidence="7" type="primary">lrtA</name>
    <name evidence="5" type="synonym">hpf</name>
    <name evidence="7" type="ORF">NIES37_00130</name>
</gene>
<evidence type="ECO:0000313" key="8">
    <source>
        <dbReference type="Proteomes" id="UP000218785"/>
    </source>
</evidence>
<dbReference type="InterPro" id="IPR036567">
    <property type="entry name" value="RHF-like"/>
</dbReference>
<dbReference type="GO" id="GO:0022627">
    <property type="term" value="C:cytosolic small ribosomal subunit"/>
    <property type="evidence" value="ECO:0007669"/>
    <property type="project" value="TreeGrafter"/>
</dbReference>
<protein>
    <recommendedName>
        <fullName evidence="4 5">Ribosome hibernation promoting factor</fullName>
        <shortName evidence="5">HPF</shortName>
    </recommendedName>
</protein>
<evidence type="ECO:0000256" key="4">
    <source>
        <dbReference type="ARBA" id="ARBA00041148"/>
    </source>
</evidence>